<evidence type="ECO:0000313" key="1">
    <source>
        <dbReference type="EMBL" id="KAB2657961.1"/>
    </source>
</evidence>
<gene>
    <name evidence="1" type="ORF">F9K94_07025</name>
</gene>
<proteinExistence type="predicted"/>
<accession>A0A7V7VVX2</accession>
<evidence type="ECO:0000313" key="2">
    <source>
        <dbReference type="Proteomes" id="UP000460650"/>
    </source>
</evidence>
<dbReference type="Proteomes" id="UP000460650">
    <property type="component" value="Unassembled WGS sequence"/>
</dbReference>
<sequence length="187" mass="20970">MKNPVRNVVVEYKNKRARKGNVSLWGDLDLKSIARQVEADTPQATMDACAEFDLPEPRDNRTEVIDPNVVQKTAPSIETIEAKREPSVVDVAEPERAIIVSDPVQKLETVVRRKNRSVLRGVKKAVSQKTKTATCSVATMDICAELLYLEQENASLKRELIAKLRAENANLCAMLERAEQRSITDNR</sequence>
<dbReference type="AlphaFoldDB" id="A0A7V7VVX2"/>
<dbReference type="EMBL" id="WBVY01000002">
    <property type="protein sequence ID" value="KAB2657961.1"/>
    <property type="molecule type" value="Genomic_DNA"/>
</dbReference>
<reference evidence="1 2" key="1">
    <citation type="submission" date="2019-09" db="EMBL/GenBank/DDBJ databases">
        <title>Taxonomic organization of the family Brucellaceae based on a phylogenomic approach.</title>
        <authorList>
            <person name="Leclercq S."/>
            <person name="Cloeckaert A."/>
            <person name="Zygmunt M.S."/>
        </authorList>
    </citation>
    <scope>NUCLEOTIDE SEQUENCE [LARGE SCALE GENOMIC DNA]</scope>
    <source>
        <strain evidence="1 2">TA93</strain>
    </source>
</reference>
<comment type="caution">
    <text evidence="1">The sequence shown here is derived from an EMBL/GenBank/DDBJ whole genome shotgun (WGS) entry which is preliminary data.</text>
</comment>
<organism evidence="1 2">
    <name type="scientific">Brucella tritici</name>
    <dbReference type="NCBI Taxonomy" id="94626"/>
    <lineage>
        <taxon>Bacteria</taxon>
        <taxon>Pseudomonadati</taxon>
        <taxon>Pseudomonadota</taxon>
        <taxon>Alphaproteobacteria</taxon>
        <taxon>Hyphomicrobiales</taxon>
        <taxon>Brucellaceae</taxon>
        <taxon>Brucella/Ochrobactrum group</taxon>
        <taxon>Brucella</taxon>
    </lineage>
</organism>
<protein>
    <submittedName>
        <fullName evidence="1">Uncharacterized protein</fullName>
    </submittedName>
</protein>
<name>A0A7V7VVX2_9HYPH</name>